<dbReference type="PANTHER" id="PTHR45769">
    <property type="entry name" value="ADENOSINE KINASE"/>
    <property type="match status" value="1"/>
</dbReference>
<keyword evidence="6 10" id="KW-0547">Nucleotide-binding</keyword>
<organism evidence="12 13">
    <name type="scientific">Romanomermis culicivorax</name>
    <name type="common">Nematode worm</name>
    <dbReference type="NCBI Taxonomy" id="13658"/>
    <lineage>
        <taxon>Eukaryota</taxon>
        <taxon>Metazoa</taxon>
        <taxon>Ecdysozoa</taxon>
        <taxon>Nematoda</taxon>
        <taxon>Enoplea</taxon>
        <taxon>Dorylaimia</taxon>
        <taxon>Mermithida</taxon>
        <taxon>Mermithoidea</taxon>
        <taxon>Mermithidae</taxon>
        <taxon>Romanomermis</taxon>
    </lineage>
</organism>
<dbReference type="AlphaFoldDB" id="A0A915K9U0"/>
<comment type="subunit">
    <text evidence="10">Monomer.</text>
</comment>
<dbReference type="InterPro" id="IPR002173">
    <property type="entry name" value="Carboh/pur_kinase_PfkB_CS"/>
</dbReference>
<dbReference type="PANTHER" id="PTHR45769:SF3">
    <property type="entry name" value="ADENOSINE KINASE"/>
    <property type="match status" value="1"/>
</dbReference>
<dbReference type="Pfam" id="PF00294">
    <property type="entry name" value="PfkB"/>
    <property type="match status" value="1"/>
</dbReference>
<dbReference type="EC" id="2.7.1.20" evidence="3 10"/>
<dbReference type="GO" id="GO:0005829">
    <property type="term" value="C:cytosol"/>
    <property type="evidence" value="ECO:0007669"/>
    <property type="project" value="TreeGrafter"/>
</dbReference>
<comment type="cofactor">
    <cofactor evidence="10">
        <name>Mg(2+)</name>
        <dbReference type="ChEBI" id="CHEBI:18420"/>
    </cofactor>
    <text evidence="10">Binds 3 Mg(2+) ions per subunit.</text>
</comment>
<dbReference type="PROSITE" id="PS00584">
    <property type="entry name" value="PFKB_KINASES_2"/>
    <property type="match status" value="1"/>
</dbReference>
<name>A0A915K9U0_ROMCU</name>
<feature type="domain" description="Carbohydrate kinase PfkB" evidence="11">
    <location>
        <begin position="2"/>
        <end position="62"/>
    </location>
</feature>
<evidence type="ECO:0000313" key="13">
    <source>
        <dbReference type="WBParaSite" id="nRc.2.0.1.t34905-RA"/>
    </source>
</evidence>
<comment type="pathway">
    <text evidence="1 10">Purine metabolism; AMP biosynthesis via salvage pathway; AMP from adenosine: step 1/1.</text>
</comment>
<keyword evidence="10" id="KW-0539">Nucleus</keyword>
<comment type="subcellular location">
    <subcellularLocation>
        <location evidence="10">Nucleus</location>
    </subcellularLocation>
</comment>
<dbReference type="InterPro" id="IPR029056">
    <property type="entry name" value="Ribokinase-like"/>
</dbReference>
<evidence type="ECO:0000256" key="3">
    <source>
        <dbReference type="ARBA" id="ARBA00012119"/>
    </source>
</evidence>
<comment type="similarity">
    <text evidence="2 10">Belongs to the carbohydrate kinase PfkB family.</text>
</comment>
<keyword evidence="5 10" id="KW-0660">Purine salvage</keyword>
<keyword evidence="4 10" id="KW-0808">Transferase</keyword>
<evidence type="ECO:0000256" key="7">
    <source>
        <dbReference type="ARBA" id="ARBA00022777"/>
    </source>
</evidence>
<evidence type="ECO:0000256" key="9">
    <source>
        <dbReference type="PIRSR" id="PIRSR601805-1"/>
    </source>
</evidence>
<keyword evidence="12" id="KW-1185">Reference proteome</keyword>
<comment type="catalytic activity">
    <reaction evidence="10">
        <text>adenosine + ATP = AMP + ADP + H(+)</text>
        <dbReference type="Rhea" id="RHEA:20824"/>
        <dbReference type="ChEBI" id="CHEBI:15378"/>
        <dbReference type="ChEBI" id="CHEBI:16335"/>
        <dbReference type="ChEBI" id="CHEBI:30616"/>
        <dbReference type="ChEBI" id="CHEBI:456215"/>
        <dbReference type="ChEBI" id="CHEBI:456216"/>
        <dbReference type="EC" id="2.7.1.20"/>
    </reaction>
</comment>
<protein>
    <recommendedName>
        <fullName evidence="3 10">Adenosine kinase</fullName>
        <shortName evidence="10">AK</shortName>
        <ecNumber evidence="3 10">2.7.1.20</ecNumber>
    </recommendedName>
    <alternativeName>
        <fullName evidence="10">Adenosine 5'-phosphotransferase</fullName>
    </alternativeName>
</protein>
<dbReference type="GO" id="GO:0044209">
    <property type="term" value="P:AMP salvage"/>
    <property type="evidence" value="ECO:0007669"/>
    <property type="project" value="UniProtKB-UniRule"/>
</dbReference>
<keyword evidence="7 10" id="KW-0418">Kinase</keyword>
<comment type="function">
    <text evidence="10">ATP dependent phosphorylation of adenosine and other related nucleoside analogs to monophosphate derivatives.</text>
</comment>
<sequence>MPKINNKRPRIVVITQGKSPVIVAEGSKLMKFPVALIPDEKIVDTNGAGDAFVGGFLSRFVVDGSSIE</sequence>
<dbReference type="GO" id="GO:0005634">
    <property type="term" value="C:nucleus"/>
    <property type="evidence" value="ECO:0007669"/>
    <property type="project" value="UniProtKB-SubCell"/>
</dbReference>
<evidence type="ECO:0000259" key="11">
    <source>
        <dbReference type="Pfam" id="PF00294"/>
    </source>
</evidence>
<evidence type="ECO:0000256" key="6">
    <source>
        <dbReference type="ARBA" id="ARBA00022741"/>
    </source>
</evidence>
<accession>A0A915K9U0</accession>
<evidence type="ECO:0000256" key="5">
    <source>
        <dbReference type="ARBA" id="ARBA00022726"/>
    </source>
</evidence>
<dbReference type="WBParaSite" id="nRc.2.0.1.t34905-RA">
    <property type="protein sequence ID" value="nRc.2.0.1.t34905-RA"/>
    <property type="gene ID" value="nRc.2.0.1.g34905"/>
</dbReference>
<dbReference type="InterPro" id="IPR011611">
    <property type="entry name" value="PfkB_dom"/>
</dbReference>
<proteinExistence type="inferred from homology"/>
<keyword evidence="10" id="KW-0460">Magnesium</keyword>
<dbReference type="GO" id="GO:0006144">
    <property type="term" value="P:purine nucleobase metabolic process"/>
    <property type="evidence" value="ECO:0007669"/>
    <property type="project" value="TreeGrafter"/>
</dbReference>
<dbReference type="GO" id="GO:0005524">
    <property type="term" value="F:ATP binding"/>
    <property type="evidence" value="ECO:0007669"/>
    <property type="project" value="UniProtKB-UniRule"/>
</dbReference>
<evidence type="ECO:0000256" key="1">
    <source>
        <dbReference type="ARBA" id="ARBA00004801"/>
    </source>
</evidence>
<reference evidence="13" key="1">
    <citation type="submission" date="2022-11" db="UniProtKB">
        <authorList>
            <consortium name="WormBaseParasite"/>
        </authorList>
    </citation>
    <scope>IDENTIFICATION</scope>
</reference>
<dbReference type="GO" id="GO:0006166">
    <property type="term" value="P:purine ribonucleoside salvage"/>
    <property type="evidence" value="ECO:0007669"/>
    <property type="project" value="UniProtKB-KW"/>
</dbReference>
<evidence type="ECO:0000313" key="12">
    <source>
        <dbReference type="Proteomes" id="UP000887565"/>
    </source>
</evidence>
<evidence type="ECO:0000256" key="8">
    <source>
        <dbReference type="ARBA" id="ARBA00022840"/>
    </source>
</evidence>
<dbReference type="InterPro" id="IPR001805">
    <property type="entry name" value="Adenokinase"/>
</dbReference>
<dbReference type="Gene3D" id="3.40.1190.20">
    <property type="match status" value="1"/>
</dbReference>
<dbReference type="SUPFAM" id="SSF53613">
    <property type="entry name" value="Ribokinase-like"/>
    <property type="match status" value="1"/>
</dbReference>
<evidence type="ECO:0000256" key="4">
    <source>
        <dbReference type="ARBA" id="ARBA00022679"/>
    </source>
</evidence>
<evidence type="ECO:0000256" key="2">
    <source>
        <dbReference type="ARBA" id="ARBA00010688"/>
    </source>
</evidence>
<keyword evidence="8 10" id="KW-0067">ATP-binding</keyword>
<dbReference type="Proteomes" id="UP000887565">
    <property type="component" value="Unplaced"/>
</dbReference>
<evidence type="ECO:0000256" key="10">
    <source>
        <dbReference type="RuleBase" id="RU368116"/>
    </source>
</evidence>
<feature type="active site" description="Proton acceptor" evidence="9">
    <location>
        <position position="50"/>
    </location>
</feature>
<dbReference type="GO" id="GO:0004001">
    <property type="term" value="F:adenosine kinase activity"/>
    <property type="evidence" value="ECO:0007669"/>
    <property type="project" value="UniProtKB-UniRule"/>
</dbReference>